<protein>
    <submittedName>
        <fullName evidence="4">Fibronectin type III domain protein</fullName>
    </submittedName>
</protein>
<evidence type="ECO:0000256" key="1">
    <source>
        <dbReference type="ARBA" id="ARBA00022737"/>
    </source>
</evidence>
<dbReference type="CDD" id="cd00063">
    <property type="entry name" value="FN3"/>
    <property type="match status" value="2"/>
</dbReference>
<accession>A0A139LIW6</accession>
<dbReference type="InterPro" id="IPR050964">
    <property type="entry name" value="Striated_Muscle_Regulatory"/>
</dbReference>
<evidence type="ECO:0000256" key="2">
    <source>
        <dbReference type="SAM" id="SignalP"/>
    </source>
</evidence>
<dbReference type="InterPro" id="IPR036116">
    <property type="entry name" value="FN3_sf"/>
</dbReference>
<comment type="caution">
    <text evidence="4">The sequence shown here is derived from an EMBL/GenBank/DDBJ whole genome shotgun (WGS) entry which is preliminary data.</text>
</comment>
<dbReference type="SMART" id="SM00060">
    <property type="entry name" value="FN3"/>
    <property type="match status" value="5"/>
</dbReference>
<dbReference type="AlphaFoldDB" id="A0A139LIW6"/>
<dbReference type="PANTHER" id="PTHR13817">
    <property type="entry name" value="TITIN"/>
    <property type="match status" value="1"/>
</dbReference>
<dbReference type="PROSITE" id="PS51257">
    <property type="entry name" value="PROKAR_LIPOPROTEIN"/>
    <property type="match status" value="1"/>
</dbReference>
<feature type="chain" id="PRO_5007487316" evidence="2">
    <location>
        <begin position="23"/>
        <end position="547"/>
    </location>
</feature>
<dbReference type="RefSeq" id="WP_156482027.1">
    <property type="nucleotide sequence ID" value="NZ_KQ968691.1"/>
</dbReference>
<sequence>MKTKVLLYVSSLLLLFVGCSKDSTPENEMPSLATGDATGIGRKSATISGSISISESSEVKDCGFMYSTVSTLPDAESKTVSITLKGSSNTYATTLTDLTPNTKYYYCLYANSGYTKTRSSVRDFTTAADGIPALEASTSISATETSLTLASKIVDDGGSNIQRFGFAYKESSTSDAEKLVEATHKESDGRYTFTITGLIAETSYDIRAFATNTKGTGYGEPIRLVTSAPETPLLQAEAGEPGSTFIEVSAKLKNENDLTAGITEVGFCWSKEKEEPGMEDNKTISQLNEKGFSSVIKELAPETKYYLRAYAINKRTKVGYSNVITFTTTKSVEPKLDVTTAVTVEETSIVLKSKITDNGGHNIIKFGFAYKVENEGTETQKEVPVSELKEDGSFQFTLTGLSSETTYEIRAFAVNSVGTGYGGGCTITTLAQKAPQLSLETGTPGAHSVSVTGIIQSAGGTSSVVREVGFCWSTTPTPTIADNKKTVILDGVSFSTVISELKAETKYYIRAYAVNEAKIGYSDVVEVTTAVSDEPDIDDNVSPDKNN</sequence>
<feature type="signal peptide" evidence="2">
    <location>
        <begin position="1"/>
        <end position="22"/>
    </location>
</feature>
<proteinExistence type="predicted"/>
<keyword evidence="2" id="KW-0732">Signal</keyword>
<dbReference type="SUPFAM" id="SSF49265">
    <property type="entry name" value="Fibronectin type III"/>
    <property type="match status" value="3"/>
</dbReference>
<dbReference type="Proteomes" id="UP000070319">
    <property type="component" value="Unassembled WGS sequence"/>
</dbReference>
<dbReference type="PROSITE" id="PS50853">
    <property type="entry name" value="FN3"/>
    <property type="match status" value="2"/>
</dbReference>
<evidence type="ECO:0000313" key="5">
    <source>
        <dbReference type="Proteomes" id="UP000070319"/>
    </source>
</evidence>
<dbReference type="EMBL" id="LTDF01000074">
    <property type="protein sequence ID" value="KXT51397.1"/>
    <property type="molecule type" value="Genomic_DNA"/>
</dbReference>
<dbReference type="PANTHER" id="PTHR13817:SF73">
    <property type="entry name" value="FIBRONECTIN TYPE-III DOMAIN-CONTAINING PROTEIN"/>
    <property type="match status" value="1"/>
</dbReference>
<dbReference type="InterPro" id="IPR003961">
    <property type="entry name" value="FN3_dom"/>
</dbReference>
<organism evidence="4">
    <name type="scientific">Bacteroides intestinalis</name>
    <dbReference type="NCBI Taxonomy" id="329854"/>
    <lineage>
        <taxon>Bacteria</taxon>
        <taxon>Pseudomonadati</taxon>
        <taxon>Bacteroidota</taxon>
        <taxon>Bacteroidia</taxon>
        <taxon>Bacteroidales</taxon>
        <taxon>Bacteroidaceae</taxon>
        <taxon>Bacteroides</taxon>
    </lineage>
</organism>
<dbReference type="PATRIC" id="fig|329854.7.peg.1987"/>
<evidence type="ECO:0000313" key="4">
    <source>
        <dbReference type="EMBL" id="KXT51397.1"/>
    </source>
</evidence>
<feature type="domain" description="Fibronectin type-III" evidence="3">
    <location>
        <begin position="334"/>
        <end position="437"/>
    </location>
</feature>
<keyword evidence="1" id="KW-0677">Repeat</keyword>
<evidence type="ECO:0000259" key="3">
    <source>
        <dbReference type="PROSITE" id="PS50853"/>
    </source>
</evidence>
<feature type="domain" description="Fibronectin type-III" evidence="3">
    <location>
        <begin position="133"/>
        <end position="230"/>
    </location>
</feature>
<gene>
    <name evidence="4" type="ORF">HMPREF2531_01952</name>
</gene>
<reference evidence="4 5" key="1">
    <citation type="submission" date="2016-02" db="EMBL/GenBank/DDBJ databases">
        <authorList>
            <person name="Wen L."/>
            <person name="He K."/>
            <person name="Yang H."/>
        </authorList>
    </citation>
    <scope>NUCLEOTIDE SEQUENCE [LARGE SCALE GENOMIC DNA]</scope>
    <source>
        <strain evidence="4 5">KLE1704</strain>
    </source>
</reference>
<dbReference type="InterPro" id="IPR013783">
    <property type="entry name" value="Ig-like_fold"/>
</dbReference>
<name>A0A139LIW6_9BACE</name>
<dbReference type="Gene3D" id="2.60.40.10">
    <property type="entry name" value="Immunoglobulins"/>
    <property type="match status" value="4"/>
</dbReference>